<reference evidence="5 6" key="1">
    <citation type="submission" date="2024-09" db="EMBL/GenBank/DDBJ databases">
        <authorList>
            <person name="Sun Q."/>
            <person name="Mori K."/>
        </authorList>
    </citation>
    <scope>NUCLEOTIDE SEQUENCE [LARGE SCALE GENOMIC DNA]</scope>
    <source>
        <strain evidence="5 6">KCTC 23315</strain>
    </source>
</reference>
<dbReference type="InterPro" id="IPR050469">
    <property type="entry name" value="Diguanylate_Cyclase"/>
</dbReference>
<feature type="transmembrane region" description="Helical" evidence="3">
    <location>
        <begin position="196"/>
        <end position="220"/>
    </location>
</feature>
<dbReference type="EC" id="2.7.7.65" evidence="1"/>
<name>A0ABV6BC95_9GAMM</name>
<protein>
    <recommendedName>
        <fullName evidence="1">diguanylate cyclase</fullName>
        <ecNumber evidence="1">2.7.7.65</ecNumber>
    </recommendedName>
</protein>
<dbReference type="InterPro" id="IPR029787">
    <property type="entry name" value="Nucleotide_cyclase"/>
</dbReference>
<accession>A0ABV6BC95</accession>
<dbReference type="CDD" id="cd01949">
    <property type="entry name" value="GGDEF"/>
    <property type="match status" value="1"/>
</dbReference>
<comment type="catalytic activity">
    <reaction evidence="2">
        <text>2 GTP = 3',3'-c-di-GMP + 2 diphosphate</text>
        <dbReference type="Rhea" id="RHEA:24898"/>
        <dbReference type="ChEBI" id="CHEBI:33019"/>
        <dbReference type="ChEBI" id="CHEBI:37565"/>
        <dbReference type="ChEBI" id="CHEBI:58805"/>
        <dbReference type="EC" id="2.7.7.65"/>
    </reaction>
</comment>
<dbReference type="SMART" id="SM00267">
    <property type="entry name" value="GGDEF"/>
    <property type="match status" value="1"/>
</dbReference>
<feature type="transmembrane region" description="Helical" evidence="3">
    <location>
        <begin position="46"/>
        <end position="65"/>
    </location>
</feature>
<keyword evidence="6" id="KW-1185">Reference proteome</keyword>
<dbReference type="Proteomes" id="UP001589813">
    <property type="component" value="Unassembled WGS sequence"/>
</dbReference>
<dbReference type="RefSeq" id="WP_377241823.1">
    <property type="nucleotide sequence ID" value="NZ_JBHLXP010000001.1"/>
</dbReference>
<feature type="transmembrane region" description="Helical" evidence="3">
    <location>
        <begin position="164"/>
        <end position="184"/>
    </location>
</feature>
<evidence type="ECO:0000313" key="6">
    <source>
        <dbReference type="Proteomes" id="UP001589813"/>
    </source>
</evidence>
<keyword evidence="3" id="KW-0812">Transmembrane</keyword>
<keyword evidence="3" id="KW-1133">Transmembrane helix</keyword>
<dbReference type="PROSITE" id="PS50887">
    <property type="entry name" value="GGDEF"/>
    <property type="match status" value="1"/>
</dbReference>
<dbReference type="PANTHER" id="PTHR45138">
    <property type="entry name" value="REGULATORY COMPONENTS OF SENSORY TRANSDUCTION SYSTEM"/>
    <property type="match status" value="1"/>
</dbReference>
<dbReference type="SUPFAM" id="SSF55073">
    <property type="entry name" value="Nucleotide cyclase"/>
    <property type="match status" value="1"/>
</dbReference>
<feature type="domain" description="GGDEF" evidence="4">
    <location>
        <begin position="259"/>
        <end position="391"/>
    </location>
</feature>
<feature type="transmembrane region" description="Helical" evidence="3">
    <location>
        <begin position="12"/>
        <end position="34"/>
    </location>
</feature>
<proteinExistence type="predicted"/>
<evidence type="ECO:0000256" key="2">
    <source>
        <dbReference type="ARBA" id="ARBA00034247"/>
    </source>
</evidence>
<dbReference type="PANTHER" id="PTHR45138:SF9">
    <property type="entry name" value="DIGUANYLATE CYCLASE DGCM-RELATED"/>
    <property type="match status" value="1"/>
</dbReference>
<dbReference type="NCBIfam" id="TIGR00254">
    <property type="entry name" value="GGDEF"/>
    <property type="match status" value="1"/>
</dbReference>
<evidence type="ECO:0000259" key="4">
    <source>
        <dbReference type="PROSITE" id="PS50887"/>
    </source>
</evidence>
<comment type="caution">
    <text evidence="5">The sequence shown here is derived from an EMBL/GenBank/DDBJ whole genome shotgun (WGS) entry which is preliminary data.</text>
</comment>
<dbReference type="Pfam" id="PF00990">
    <property type="entry name" value="GGDEF"/>
    <property type="match status" value="1"/>
</dbReference>
<evidence type="ECO:0000256" key="3">
    <source>
        <dbReference type="SAM" id="Phobius"/>
    </source>
</evidence>
<dbReference type="Gene3D" id="3.30.70.270">
    <property type="match status" value="1"/>
</dbReference>
<evidence type="ECO:0000256" key="1">
    <source>
        <dbReference type="ARBA" id="ARBA00012528"/>
    </source>
</evidence>
<organism evidence="5 6">
    <name type="scientific">Rheinheimera tilapiae</name>
    <dbReference type="NCBI Taxonomy" id="875043"/>
    <lineage>
        <taxon>Bacteria</taxon>
        <taxon>Pseudomonadati</taxon>
        <taxon>Pseudomonadota</taxon>
        <taxon>Gammaproteobacteria</taxon>
        <taxon>Chromatiales</taxon>
        <taxon>Chromatiaceae</taxon>
        <taxon>Rheinheimera</taxon>
    </lineage>
</organism>
<feature type="transmembrane region" description="Helical" evidence="3">
    <location>
        <begin position="130"/>
        <end position="152"/>
    </location>
</feature>
<feature type="transmembrane region" description="Helical" evidence="3">
    <location>
        <begin position="105"/>
        <end position="124"/>
    </location>
</feature>
<dbReference type="InterPro" id="IPR043128">
    <property type="entry name" value="Rev_trsase/Diguanyl_cyclase"/>
</dbReference>
<dbReference type="InterPro" id="IPR000160">
    <property type="entry name" value="GGDEF_dom"/>
</dbReference>
<gene>
    <name evidence="5" type="ORF">ACFFJP_06955</name>
</gene>
<keyword evidence="3" id="KW-0472">Membrane</keyword>
<sequence>MAGADIGSLQSSILFSVLVLFIATTAYLLFIRSLPGQPNAHQRRALKLFSWFFLTEFLAYLVYCLRFIDLYLFSVVFNNMLYLCGVYLFYCGIRLRYQLEISLRVIGWIALHVLGLAAAMFWFTAVYNEIFIRLPLALGSFCIPVLITFSLIRQQQRPGNLGDRVLLLCTVAALLLIPLLYPIFGYLLKPDQQGQLMVMTLVTLTLETLCIGGLAISYIYDLIDKLRSDANTDKLTQSSNRRYFFKVAPLFQQRVGAGENISLVLLDIDHFKQLNDRYGHQAGDAVLRHFAALLRQLLSNTDLIVRYGGEEFLLVLPGYTPAQTLPLLQQFQALLRQSPLLYEGEELAVRASYGVAALHAGQDIDHCVHRADLALYQAKANGRDTVVLDSLGATS</sequence>
<feature type="transmembrane region" description="Helical" evidence="3">
    <location>
        <begin position="71"/>
        <end position="93"/>
    </location>
</feature>
<dbReference type="EMBL" id="JBHLXP010000001">
    <property type="protein sequence ID" value="MFC0048024.1"/>
    <property type="molecule type" value="Genomic_DNA"/>
</dbReference>
<evidence type="ECO:0000313" key="5">
    <source>
        <dbReference type="EMBL" id="MFC0048024.1"/>
    </source>
</evidence>